<comment type="caution">
    <text evidence="10">The sequence shown here is derived from an EMBL/GenBank/DDBJ whole genome shotgun (WGS) entry which is preliminary data.</text>
</comment>
<feature type="region of interest" description="Disordered" evidence="6">
    <location>
        <begin position="523"/>
        <end position="546"/>
    </location>
</feature>
<dbReference type="SMART" id="SM00490">
    <property type="entry name" value="HELICc"/>
    <property type="match status" value="1"/>
</dbReference>
<keyword evidence="4" id="KW-0347">Helicase</keyword>
<evidence type="ECO:0000259" key="8">
    <source>
        <dbReference type="PROSITE" id="PS51192"/>
    </source>
</evidence>
<evidence type="ECO:0000256" key="5">
    <source>
        <dbReference type="ARBA" id="ARBA00022840"/>
    </source>
</evidence>
<dbReference type="Pfam" id="PF07717">
    <property type="entry name" value="OB_NTP_bind"/>
    <property type="match status" value="1"/>
</dbReference>
<dbReference type="Pfam" id="PF26026">
    <property type="entry name" value="RNA_hel_CTD"/>
    <property type="match status" value="1"/>
</dbReference>
<feature type="domain" description="Helicase ATP-binding" evidence="8">
    <location>
        <begin position="585"/>
        <end position="761"/>
    </location>
</feature>
<keyword evidence="2" id="KW-0547">Nucleotide-binding</keyword>
<feature type="region of interest" description="Disordered" evidence="6">
    <location>
        <begin position="1"/>
        <end position="52"/>
    </location>
</feature>
<dbReference type="InterPro" id="IPR059023">
    <property type="entry name" value="RNA_hel_CTD"/>
</dbReference>
<dbReference type="SUPFAM" id="SSF46934">
    <property type="entry name" value="UBA-like"/>
    <property type="match status" value="1"/>
</dbReference>
<keyword evidence="3" id="KW-0378">Hydrolase</keyword>
<dbReference type="CDD" id="cd23827">
    <property type="entry name" value="RWD_YLR419W-like"/>
    <property type="match status" value="1"/>
</dbReference>
<evidence type="ECO:0000259" key="7">
    <source>
        <dbReference type="PROSITE" id="PS50908"/>
    </source>
</evidence>
<dbReference type="PROSITE" id="PS00690">
    <property type="entry name" value="DEAH_ATP_HELICASE"/>
    <property type="match status" value="1"/>
</dbReference>
<dbReference type="InterPro" id="IPR006575">
    <property type="entry name" value="RWD_dom"/>
</dbReference>
<evidence type="ECO:0000256" key="3">
    <source>
        <dbReference type="ARBA" id="ARBA00022801"/>
    </source>
</evidence>
<dbReference type="Pfam" id="PF21010">
    <property type="entry name" value="HA2_C"/>
    <property type="match status" value="1"/>
</dbReference>
<dbReference type="GO" id="GO:0003724">
    <property type="term" value="F:RNA helicase activity"/>
    <property type="evidence" value="ECO:0007669"/>
    <property type="project" value="UniProtKB-EC"/>
</dbReference>
<dbReference type="InterPro" id="IPR048333">
    <property type="entry name" value="HA2_WH"/>
</dbReference>
<dbReference type="InterPro" id="IPR001650">
    <property type="entry name" value="Helicase_C-like"/>
</dbReference>
<gene>
    <name evidence="10" type="ORF">B0A54_07305</name>
</gene>
<dbReference type="GO" id="GO:0003723">
    <property type="term" value="F:RNA binding"/>
    <property type="evidence" value="ECO:0007669"/>
    <property type="project" value="TreeGrafter"/>
</dbReference>
<dbReference type="Pfam" id="PF05773">
    <property type="entry name" value="RWD"/>
    <property type="match status" value="1"/>
</dbReference>
<feature type="compositionally biased region" description="Basic residues" evidence="6">
    <location>
        <begin position="529"/>
        <end position="538"/>
    </location>
</feature>
<protein>
    <recommendedName>
        <fullName evidence="1">RNA helicase</fullName>
        <ecNumber evidence="1">3.6.4.13</ecNumber>
    </recommendedName>
</protein>
<dbReference type="CDD" id="cd18791">
    <property type="entry name" value="SF2_C_RHA"/>
    <property type="match status" value="1"/>
</dbReference>
<dbReference type="Proteomes" id="UP000310066">
    <property type="component" value="Unassembled WGS sequence"/>
</dbReference>
<dbReference type="SUPFAM" id="SSF52540">
    <property type="entry name" value="P-loop containing nucleoside triphosphate hydrolases"/>
    <property type="match status" value="1"/>
</dbReference>
<evidence type="ECO:0000256" key="2">
    <source>
        <dbReference type="ARBA" id="ARBA00022741"/>
    </source>
</evidence>
<dbReference type="FunFam" id="3.40.50.300:FF:001214">
    <property type="entry name" value="DExH-box ATP-dependent RNA helicase"/>
    <property type="match status" value="1"/>
</dbReference>
<evidence type="ECO:0000313" key="10">
    <source>
        <dbReference type="EMBL" id="TKA42217.1"/>
    </source>
</evidence>
<dbReference type="InterPro" id="IPR011545">
    <property type="entry name" value="DEAD/DEAH_box_helicase_dom"/>
</dbReference>
<reference evidence="10 11" key="1">
    <citation type="submission" date="2017-03" db="EMBL/GenBank/DDBJ databases">
        <title>Genomes of endolithic fungi from Antarctica.</title>
        <authorList>
            <person name="Coleine C."/>
            <person name="Masonjones S."/>
            <person name="Stajich J.E."/>
        </authorList>
    </citation>
    <scope>NUCLEOTIDE SEQUENCE [LARGE SCALE GENOMIC DNA]</scope>
    <source>
        <strain evidence="10 11">CCFEE 5311</strain>
    </source>
</reference>
<dbReference type="InterPro" id="IPR014001">
    <property type="entry name" value="Helicase_ATP-bd"/>
</dbReference>
<dbReference type="STRING" id="329885.A0A4U0V173"/>
<dbReference type="PANTHER" id="PTHR18934">
    <property type="entry name" value="ATP-DEPENDENT RNA HELICASE"/>
    <property type="match status" value="1"/>
</dbReference>
<dbReference type="FunFam" id="3.40.50.300:FF:000868">
    <property type="entry name" value="DEAD/DEAH box helicase, putative"/>
    <property type="match status" value="1"/>
</dbReference>
<dbReference type="EC" id="3.6.4.13" evidence="1"/>
<dbReference type="PROSITE" id="PS50908">
    <property type="entry name" value="RWD"/>
    <property type="match status" value="1"/>
</dbReference>
<name>A0A4U0V173_9PEZI</name>
<dbReference type="OrthoDB" id="5600252at2759"/>
<dbReference type="PANTHER" id="PTHR18934:SF267">
    <property type="entry name" value="ATP-DEPENDENT RNA HELICASE YLR419W-RELATED"/>
    <property type="match status" value="1"/>
</dbReference>
<evidence type="ECO:0000313" key="11">
    <source>
        <dbReference type="Proteomes" id="UP000310066"/>
    </source>
</evidence>
<evidence type="ECO:0000259" key="9">
    <source>
        <dbReference type="PROSITE" id="PS51194"/>
    </source>
</evidence>
<dbReference type="CDD" id="cd17917">
    <property type="entry name" value="DEXHc_RHA-like"/>
    <property type="match status" value="1"/>
</dbReference>
<proteinExistence type="predicted"/>
<feature type="compositionally biased region" description="Low complexity" evidence="6">
    <location>
        <begin position="13"/>
        <end position="23"/>
    </location>
</feature>
<feature type="domain" description="RWD" evidence="7">
    <location>
        <begin position="405"/>
        <end position="502"/>
    </location>
</feature>
<dbReference type="InterPro" id="IPR027417">
    <property type="entry name" value="P-loop_NTPase"/>
</dbReference>
<dbReference type="SUPFAM" id="SSF54495">
    <property type="entry name" value="UBC-like"/>
    <property type="match status" value="1"/>
</dbReference>
<accession>A0A4U0V173</accession>
<dbReference type="SMART" id="SM00487">
    <property type="entry name" value="DEXDc"/>
    <property type="match status" value="1"/>
</dbReference>
<evidence type="ECO:0000256" key="4">
    <source>
        <dbReference type="ARBA" id="ARBA00022806"/>
    </source>
</evidence>
<evidence type="ECO:0000256" key="1">
    <source>
        <dbReference type="ARBA" id="ARBA00012552"/>
    </source>
</evidence>
<dbReference type="PROSITE" id="PS51192">
    <property type="entry name" value="HELICASE_ATP_BIND_1"/>
    <property type="match status" value="1"/>
</dbReference>
<dbReference type="InterPro" id="IPR007502">
    <property type="entry name" value="Helicase-assoc_dom"/>
</dbReference>
<dbReference type="Gene3D" id="3.10.110.10">
    <property type="entry name" value="Ubiquitin Conjugating Enzyme"/>
    <property type="match status" value="1"/>
</dbReference>
<feature type="compositionally biased region" description="Basic residues" evidence="6">
    <location>
        <begin position="1"/>
        <end position="11"/>
    </location>
</feature>
<dbReference type="Pfam" id="PF00271">
    <property type="entry name" value="Helicase_C"/>
    <property type="match status" value="1"/>
</dbReference>
<dbReference type="GO" id="GO:1990904">
    <property type="term" value="C:ribonucleoprotein complex"/>
    <property type="evidence" value="ECO:0007669"/>
    <property type="project" value="UniProtKB-ARBA"/>
</dbReference>
<dbReference type="Pfam" id="PF24385">
    <property type="entry name" value="DSRM_DHX29"/>
    <property type="match status" value="1"/>
</dbReference>
<dbReference type="GO" id="GO:0016787">
    <property type="term" value="F:hydrolase activity"/>
    <property type="evidence" value="ECO:0007669"/>
    <property type="project" value="UniProtKB-KW"/>
</dbReference>
<keyword evidence="5" id="KW-0067">ATP-binding</keyword>
<dbReference type="SMART" id="SM00847">
    <property type="entry name" value="HA2"/>
    <property type="match status" value="1"/>
</dbReference>
<dbReference type="InterPro" id="IPR011709">
    <property type="entry name" value="DEAD-box_helicase_OB_fold"/>
</dbReference>
<feature type="compositionally biased region" description="Low complexity" evidence="6">
    <location>
        <begin position="30"/>
        <end position="43"/>
    </location>
</feature>
<dbReference type="InterPro" id="IPR016135">
    <property type="entry name" value="UBQ-conjugating_enzyme/RWD"/>
</dbReference>
<dbReference type="Pfam" id="PF00270">
    <property type="entry name" value="DEAD"/>
    <property type="match status" value="1"/>
</dbReference>
<dbReference type="Pfam" id="PF04408">
    <property type="entry name" value="WHD_HA2"/>
    <property type="match status" value="1"/>
</dbReference>
<sequence length="1391" mass="154147">MAPHPLKKPKKPAPTAEVATPATGSKSKGAKANGTPAAAAVPEPEAEKKKPDTKTLIAGASWTGKLPITLFNEHVQRQPTWDKPEYTVHRTPNGYTGAVNLRARNPKTQEVTVLPPILPPREYMLEKGAQPSPVEARHFAATYALFRLCNMMNMAMALPPQYRDLWKGDFQELKKEAVASGQGYLYDADPFQAVKNRDEARVTKEKEIAIREKKREESAKLNNTVSLDGQVRKMEKGWQRVPKVEMGVKTRKEVERMVKTDGVWNPYNVRLAQQEVRAIKEKLFSYGFRPSHVAEAVENCGSLEECIEWLLIHLPEDDVPPWALPENYIAGFALAANDLKRENRIKRLAATGYSADVCAEILDASDGDEAKAAFALQRRLLGQAAASLVQTQGSEDNSGTELWDQEQATLEAIYTDRYDSERGICNVQLELRTPSSGGITFHARQPSHYPSSLPAISIEAALPAYIKLSILRQLLLHAQNNLLGEMMLFSMVDWLEQEVPRIIEQPDRLRDIANATSTVADTSVAAVPSRKRQRRHPKPLSWTRNSPVSARMQDSWWAKQATPEQQKMLQVRKGLPAWRLSDKIVGSVSANQVTIISGETGSGKSTQSVQFVLDDLIKQGYGEQANIICTQPRRISAIGLADRVADERCGRVGDEVGYTIRGESKQKLGTTKITFVTTGVLLRRLQTSGGSAQDVVDSLGDVSHIVLDEVHERSLDTDFLLVLIRDVLKLRKDLKLILMSATLDANVFEQYFSGVSTVGKVEIEGRTHPVHDVYRNELLQIMGFAGLVEVDEAGSDVASDWEDDFSFGGKRSAPRKEKPRKQYKQVGHDGHTIDYDFIANVVEYIDAELGEADGGILIFLPGTMEIDQTLRRLRDIPNLHALPLHAGLQSADQRRVFARPPKGMRKVVASTNVAETSITIDDIVAVIDTGRVKETSFDPANNMVRLTEMWASRAACKQRRGRAGRVRAGKCYKLYTKMQELKMAERPEPEIRRVPLEQLCLSVKAMGVEDVPAFLASALTPPASLSVSGALDMLTRVGALDRNELTALGRHMSMIPADLRCSKLMVYGAAFGCLDACLTVAATLTIKSPFVSPQAKRDEAKVAKAAFGGGQGDVICDLRGFEEWSERRSRGEPTSSLRRWCDENFLNHQTLMDIANTRSQYVSSLKEIGFLPHGGYGVPETYNRNNRNDALLRALLAGAFQPQIARIDFPDAKYKASAAGSVAIDPEAHKIKYFNEDNGRVFVHPGSTMFDAQGFPGSSVFMSYFAKMQTSKIFIRDLTPFNVYSLLMFGGSIQIDPQGRGLLVDGWLRLKGWARVGVLVSRLRTILDDLLARKVDEPGLDMSETAIVKLVTRMVSYDGLDRSTVFVCVRKVLAVGLGSYEHSFRAHQPVS</sequence>
<dbReference type="PROSITE" id="PS51194">
    <property type="entry name" value="HELICASE_CTER"/>
    <property type="match status" value="1"/>
</dbReference>
<dbReference type="InterPro" id="IPR002464">
    <property type="entry name" value="DNA/RNA_helicase_DEAH_CS"/>
</dbReference>
<feature type="domain" description="Helicase C-terminal" evidence="9">
    <location>
        <begin position="840"/>
        <end position="1007"/>
    </location>
</feature>
<dbReference type="Gene3D" id="3.40.50.300">
    <property type="entry name" value="P-loop containing nucleotide triphosphate hydrolases"/>
    <property type="match status" value="2"/>
</dbReference>
<dbReference type="GO" id="GO:0005524">
    <property type="term" value="F:ATP binding"/>
    <property type="evidence" value="ECO:0007669"/>
    <property type="project" value="UniProtKB-KW"/>
</dbReference>
<dbReference type="InterPro" id="IPR056328">
    <property type="entry name" value="DSRM_DHX29"/>
</dbReference>
<dbReference type="EMBL" id="NAJP01000024">
    <property type="protein sequence ID" value="TKA42217.1"/>
    <property type="molecule type" value="Genomic_DNA"/>
</dbReference>
<dbReference type="Gene3D" id="1.20.120.1080">
    <property type="match status" value="1"/>
</dbReference>
<evidence type="ECO:0000256" key="6">
    <source>
        <dbReference type="SAM" id="MobiDB-lite"/>
    </source>
</evidence>
<dbReference type="InterPro" id="IPR009060">
    <property type="entry name" value="UBA-like_sf"/>
</dbReference>
<organism evidence="10 11">
    <name type="scientific">Friedmanniomyces endolithicus</name>
    <dbReference type="NCBI Taxonomy" id="329885"/>
    <lineage>
        <taxon>Eukaryota</taxon>
        <taxon>Fungi</taxon>
        <taxon>Dikarya</taxon>
        <taxon>Ascomycota</taxon>
        <taxon>Pezizomycotina</taxon>
        <taxon>Dothideomycetes</taxon>
        <taxon>Dothideomycetidae</taxon>
        <taxon>Mycosphaerellales</taxon>
        <taxon>Teratosphaeriaceae</taxon>
        <taxon>Friedmanniomyces</taxon>
    </lineage>
</organism>